<reference evidence="2 3" key="1">
    <citation type="submission" date="2024-09" db="EMBL/GenBank/DDBJ databases">
        <title>The Natural Products Discovery Center: Release of the First 8490 Sequenced Strains for Exploring Actinobacteria Biosynthetic Diversity.</title>
        <authorList>
            <person name="Kalkreuter E."/>
            <person name="Kautsar S.A."/>
            <person name="Yang D."/>
            <person name="Bader C.D."/>
            <person name="Teijaro C.N."/>
            <person name="Fluegel L."/>
            <person name="Davis C.M."/>
            <person name="Simpson J.R."/>
            <person name="Lauterbach L."/>
            <person name="Steele A.D."/>
            <person name="Gui C."/>
            <person name="Meng S."/>
            <person name="Li G."/>
            <person name="Viehrig K."/>
            <person name="Ye F."/>
            <person name="Su P."/>
            <person name="Kiefer A.F."/>
            <person name="Nichols A."/>
            <person name="Cepeda A.J."/>
            <person name="Yan W."/>
            <person name="Fan B."/>
            <person name="Jiang Y."/>
            <person name="Adhikari A."/>
            <person name="Zheng C.-J."/>
            <person name="Schuster L."/>
            <person name="Cowan T.M."/>
            <person name="Smanski M.J."/>
            <person name="Chevrette M.G."/>
            <person name="De Carvalho L.P.S."/>
            <person name="Shen B."/>
        </authorList>
    </citation>
    <scope>NUCLEOTIDE SEQUENCE [LARGE SCALE GENOMIC DNA]</scope>
    <source>
        <strain evidence="2 3">NPDC058348</strain>
    </source>
</reference>
<dbReference type="EMBL" id="JBHXIJ010000146">
    <property type="protein sequence ID" value="MFD5101220.1"/>
    <property type="molecule type" value="Genomic_DNA"/>
</dbReference>
<dbReference type="Gene3D" id="3.20.180.10">
    <property type="entry name" value="PNP-oxidase-like"/>
    <property type="match status" value="1"/>
</dbReference>
<dbReference type="RefSeq" id="WP_386716257.1">
    <property type="nucleotide sequence ID" value="NZ_JBHXIJ010000146.1"/>
</dbReference>
<gene>
    <name evidence="2" type="ORF">ACFWJN_19980</name>
</gene>
<dbReference type="Pfam" id="PF10615">
    <property type="entry name" value="DUF2470"/>
    <property type="match status" value="1"/>
</dbReference>
<dbReference type="Proteomes" id="UP001598448">
    <property type="component" value="Unassembled WGS sequence"/>
</dbReference>
<comment type="caution">
    <text evidence="2">The sequence shown here is derived from an EMBL/GenBank/DDBJ whole genome shotgun (WGS) entry which is preliminary data.</text>
</comment>
<dbReference type="SUPFAM" id="SSF50475">
    <property type="entry name" value="FMN-binding split barrel"/>
    <property type="match status" value="1"/>
</dbReference>
<evidence type="ECO:0000259" key="1">
    <source>
        <dbReference type="Pfam" id="PF10615"/>
    </source>
</evidence>
<name>A0ABW6FP53_9ACTN</name>
<keyword evidence="3" id="KW-1185">Reference proteome</keyword>
<evidence type="ECO:0000313" key="2">
    <source>
        <dbReference type="EMBL" id="MFD5101220.1"/>
    </source>
</evidence>
<dbReference type="InterPro" id="IPR037119">
    <property type="entry name" value="Haem_oxidase_HugZ-like_sf"/>
</dbReference>
<evidence type="ECO:0000313" key="3">
    <source>
        <dbReference type="Proteomes" id="UP001598448"/>
    </source>
</evidence>
<sequence length="243" mass="25577">MNVPDVCAAQPANGERVRTVVAAAGSLTVVTAGQSCELTGLHSLDDRGRLLLRVPDDGALAAEITLAPRGVVGAVLKFTDIAPAAVRDRVRARVTLTGWLAPAGGEAREPGVALRLDFAHAELETAAGTATVGLDELTLSSADPLAAYEADMLTHLVDGHSDVVALLTRLAEPRLVQGVRRVLPVSLDRYGLTLRLEHTHTHHDVRLPFTTPLSDAAQAGGRIQELLAAARACCRRHGSPSRP</sequence>
<protein>
    <submittedName>
        <fullName evidence="2">DUF2470 domain-containing protein</fullName>
    </submittedName>
</protein>
<feature type="domain" description="DUF2470" evidence="1">
    <location>
        <begin position="150"/>
        <end position="225"/>
    </location>
</feature>
<dbReference type="InterPro" id="IPR019595">
    <property type="entry name" value="DUF2470"/>
</dbReference>
<accession>A0ABW6FP53</accession>
<proteinExistence type="predicted"/>
<organism evidence="2 3">
    <name type="scientific">Streptomyces albidochromogenes</name>
    <dbReference type="NCBI Taxonomy" id="329524"/>
    <lineage>
        <taxon>Bacteria</taxon>
        <taxon>Bacillati</taxon>
        <taxon>Actinomycetota</taxon>
        <taxon>Actinomycetes</taxon>
        <taxon>Kitasatosporales</taxon>
        <taxon>Streptomycetaceae</taxon>
        <taxon>Streptomyces</taxon>
    </lineage>
</organism>